<evidence type="ECO:0000256" key="4">
    <source>
        <dbReference type="ARBA" id="ARBA00023136"/>
    </source>
</evidence>
<accession>A0A1G2LSY8</accession>
<keyword evidence="3 5" id="KW-1133">Transmembrane helix</keyword>
<protein>
    <recommendedName>
        <fullName evidence="8">DoxX subfamily</fullName>
    </recommendedName>
</protein>
<dbReference type="Pfam" id="PF07681">
    <property type="entry name" value="DoxX"/>
    <property type="match status" value="1"/>
</dbReference>
<proteinExistence type="predicted"/>
<evidence type="ECO:0008006" key="8">
    <source>
        <dbReference type="Google" id="ProtNLM"/>
    </source>
</evidence>
<dbReference type="GO" id="GO:0016020">
    <property type="term" value="C:membrane"/>
    <property type="evidence" value="ECO:0007669"/>
    <property type="project" value="UniProtKB-SubCell"/>
</dbReference>
<dbReference type="Proteomes" id="UP000178302">
    <property type="component" value="Unassembled WGS sequence"/>
</dbReference>
<gene>
    <name evidence="6" type="ORF">A2909_01690</name>
</gene>
<comment type="subcellular location">
    <subcellularLocation>
        <location evidence="1">Membrane</location>
        <topology evidence="1">Multi-pass membrane protein</topology>
    </subcellularLocation>
</comment>
<evidence type="ECO:0000256" key="3">
    <source>
        <dbReference type="ARBA" id="ARBA00022989"/>
    </source>
</evidence>
<keyword evidence="2 5" id="KW-0812">Transmembrane</keyword>
<organism evidence="6 7">
    <name type="scientific">Candidatus Tagabacteria bacterium RIFCSPLOWO2_01_FULL_39_11</name>
    <dbReference type="NCBI Taxonomy" id="1802295"/>
    <lineage>
        <taxon>Bacteria</taxon>
        <taxon>Candidatus Tagaibacteriota</taxon>
    </lineage>
</organism>
<feature type="transmembrane region" description="Helical" evidence="5">
    <location>
        <begin position="12"/>
        <end position="29"/>
    </location>
</feature>
<evidence type="ECO:0000256" key="1">
    <source>
        <dbReference type="ARBA" id="ARBA00004141"/>
    </source>
</evidence>
<keyword evidence="4 5" id="KW-0472">Membrane</keyword>
<dbReference type="InterPro" id="IPR032808">
    <property type="entry name" value="DoxX"/>
</dbReference>
<evidence type="ECO:0000256" key="5">
    <source>
        <dbReference type="SAM" id="Phobius"/>
    </source>
</evidence>
<evidence type="ECO:0000313" key="6">
    <source>
        <dbReference type="EMBL" id="OHA13979.1"/>
    </source>
</evidence>
<evidence type="ECO:0000313" key="7">
    <source>
        <dbReference type="Proteomes" id="UP000178302"/>
    </source>
</evidence>
<comment type="caution">
    <text evidence="6">The sequence shown here is derived from an EMBL/GenBank/DDBJ whole genome shotgun (WGS) entry which is preliminary data.</text>
</comment>
<name>A0A1G2LSY8_9BACT</name>
<reference evidence="6 7" key="1">
    <citation type="journal article" date="2016" name="Nat. Commun.">
        <title>Thousands of microbial genomes shed light on interconnected biogeochemical processes in an aquifer system.</title>
        <authorList>
            <person name="Anantharaman K."/>
            <person name="Brown C.T."/>
            <person name="Hug L.A."/>
            <person name="Sharon I."/>
            <person name="Castelle C.J."/>
            <person name="Probst A.J."/>
            <person name="Thomas B.C."/>
            <person name="Singh A."/>
            <person name="Wilkins M.J."/>
            <person name="Karaoz U."/>
            <person name="Brodie E.L."/>
            <person name="Williams K.H."/>
            <person name="Hubbard S.S."/>
            <person name="Banfield J.F."/>
        </authorList>
    </citation>
    <scope>NUCLEOTIDE SEQUENCE [LARGE SCALE GENOMIC DNA]</scope>
</reference>
<feature type="transmembrane region" description="Helical" evidence="5">
    <location>
        <begin position="118"/>
        <end position="137"/>
    </location>
</feature>
<sequence>MGDKKKKVMIFLLRVAMGWLMLYAGIIKITDPKWSAKGYLLSAKTFSGFYQWLASDSILPVANFFNEWGPVLIGVSLIVGLWVKISSLSGALLMILYYFPILVFPYAGEHSYIVDEHIIYILVFILFFALNAGRHWGLDSYRLSRK</sequence>
<feature type="transmembrane region" description="Helical" evidence="5">
    <location>
        <begin position="72"/>
        <end position="98"/>
    </location>
</feature>
<dbReference type="EMBL" id="MHQZ01000020">
    <property type="protein sequence ID" value="OHA13979.1"/>
    <property type="molecule type" value="Genomic_DNA"/>
</dbReference>
<dbReference type="AlphaFoldDB" id="A0A1G2LSY8"/>
<evidence type="ECO:0000256" key="2">
    <source>
        <dbReference type="ARBA" id="ARBA00022692"/>
    </source>
</evidence>